<dbReference type="EMBL" id="RXIH01000008">
    <property type="protein sequence ID" value="RZN57319.1"/>
    <property type="molecule type" value="Genomic_DNA"/>
</dbReference>
<dbReference type="GO" id="GO:0004590">
    <property type="term" value="F:orotidine-5'-phosphate decarboxylase activity"/>
    <property type="evidence" value="ECO:0007669"/>
    <property type="project" value="InterPro"/>
</dbReference>
<comment type="caution">
    <text evidence="4">The sequence shown here is derived from an EMBL/GenBank/DDBJ whole genome shotgun (WGS) entry which is preliminary data.</text>
</comment>
<sequence>MEEDNNMKIKRDKSIVISCDIESIEDLIKIVSQTYDIEEVSGYKIGFSLALRYGLPYVVSEIRKITEKSIIYDHQKGGTDVPHMSKIFSNLLKTTNIDYAILFPLCGPSSETSWIEALKEVGITPIVGAIMTINDFLSSNGGFIEDNAPLKIFKIAAQLGVKDYVLPGNNYQLLERYKKEIDAIVDSPIYYLPGIGEQGGEISICSKIMKKKWHVIIGRSIYKSKDIRGTVINFAKLLD</sequence>
<dbReference type="Proteomes" id="UP000317265">
    <property type="component" value="Unassembled WGS sequence"/>
</dbReference>
<evidence type="ECO:0000313" key="4">
    <source>
        <dbReference type="EMBL" id="TDA38058.1"/>
    </source>
</evidence>
<feature type="domain" description="Orotidine 5'-phosphate decarboxylase" evidence="2">
    <location>
        <begin position="15"/>
        <end position="228"/>
    </location>
</feature>
<evidence type="ECO:0000313" key="3">
    <source>
        <dbReference type="EMBL" id="RZN57319.1"/>
    </source>
</evidence>
<keyword evidence="1" id="KW-0456">Lyase</keyword>
<dbReference type="InterPro" id="IPR001754">
    <property type="entry name" value="OMPdeCOase_dom"/>
</dbReference>
<gene>
    <name evidence="4" type="ORF">DSO09_05180</name>
    <name evidence="3" type="ORF">EF809_00985</name>
</gene>
<evidence type="ECO:0000313" key="5">
    <source>
        <dbReference type="Proteomes" id="UP000316080"/>
    </source>
</evidence>
<organism evidence="4 6">
    <name type="scientific">Thermoproteota archaeon</name>
    <dbReference type="NCBI Taxonomy" id="2056631"/>
    <lineage>
        <taxon>Archaea</taxon>
        <taxon>Thermoproteota</taxon>
    </lineage>
</organism>
<dbReference type="Proteomes" id="UP000316080">
    <property type="component" value="Unassembled WGS sequence"/>
</dbReference>
<dbReference type="GO" id="GO:0006207">
    <property type="term" value="P:'de novo' pyrimidine nucleobase biosynthetic process"/>
    <property type="evidence" value="ECO:0007669"/>
    <property type="project" value="InterPro"/>
</dbReference>
<proteinExistence type="predicted"/>
<reference evidence="3 5" key="2">
    <citation type="journal article" date="2019" name="Nat. Microbiol.">
        <title>Wide diversity of methane and short-chain alkane metabolisms in uncultured archaea.</title>
        <authorList>
            <person name="Borrel G."/>
            <person name="Adam P.S."/>
            <person name="McKay L.J."/>
            <person name="Chen L.X."/>
            <person name="Sierra-Garcia I.N."/>
            <person name="Sieber C.M."/>
            <person name="Letourneur Q."/>
            <person name="Ghozlane A."/>
            <person name="Andersen G.L."/>
            <person name="Li W.J."/>
            <person name="Hallam S.J."/>
            <person name="Muyzer G."/>
            <person name="de Oliveira V.M."/>
            <person name="Inskeep W.P."/>
            <person name="Banfield J.F."/>
            <person name="Gribaldo S."/>
        </authorList>
    </citation>
    <scope>NUCLEOTIDE SEQUENCE [LARGE SCALE GENOMIC DNA]</scope>
    <source>
        <strain evidence="3">Verst-YHS</strain>
    </source>
</reference>
<dbReference type="Gene3D" id="3.20.20.70">
    <property type="entry name" value="Aldolase class I"/>
    <property type="match status" value="1"/>
</dbReference>
<evidence type="ECO:0000259" key="2">
    <source>
        <dbReference type="Pfam" id="PF00215"/>
    </source>
</evidence>
<dbReference type="InterPro" id="IPR013785">
    <property type="entry name" value="Aldolase_TIM"/>
</dbReference>
<accession>A0A523BAV0</accession>
<dbReference type="Pfam" id="PF00215">
    <property type="entry name" value="OMPdecase"/>
    <property type="match status" value="1"/>
</dbReference>
<evidence type="ECO:0000256" key="1">
    <source>
        <dbReference type="ARBA" id="ARBA00023239"/>
    </source>
</evidence>
<evidence type="ECO:0000313" key="6">
    <source>
        <dbReference type="Proteomes" id="UP000317265"/>
    </source>
</evidence>
<dbReference type="InterPro" id="IPR011060">
    <property type="entry name" value="RibuloseP-bd_barrel"/>
</dbReference>
<dbReference type="SUPFAM" id="SSF51366">
    <property type="entry name" value="Ribulose-phoshate binding barrel"/>
    <property type="match status" value="1"/>
</dbReference>
<name>A0A523BAV0_9CREN</name>
<reference evidence="4 6" key="1">
    <citation type="journal article" date="2019" name="Nat. Microbiol.">
        <title>Expanding anaerobic alkane metabolism in the domain of Archaea.</title>
        <authorList>
            <person name="Wang Y."/>
            <person name="Wegener G."/>
            <person name="Hou J."/>
            <person name="Wang F."/>
            <person name="Xiao X."/>
        </authorList>
    </citation>
    <scope>NUCLEOTIDE SEQUENCE [LARGE SCALE GENOMIC DNA]</scope>
    <source>
        <strain evidence="4">WYZ-LMO11</strain>
    </source>
</reference>
<protein>
    <recommendedName>
        <fullName evidence="2">Orotidine 5'-phosphate decarboxylase domain-containing protein</fullName>
    </recommendedName>
</protein>
<dbReference type="EMBL" id="QNVI01000060">
    <property type="protein sequence ID" value="TDA38058.1"/>
    <property type="molecule type" value="Genomic_DNA"/>
</dbReference>
<dbReference type="AlphaFoldDB" id="A0A523BAV0"/>